<dbReference type="InterPro" id="IPR036953">
    <property type="entry name" value="GreA/GreB_C_sf"/>
</dbReference>
<evidence type="ECO:0000256" key="6">
    <source>
        <dbReference type="ARBA" id="ARBA00024916"/>
    </source>
</evidence>
<evidence type="ECO:0000259" key="9">
    <source>
        <dbReference type="Pfam" id="PF01272"/>
    </source>
</evidence>
<evidence type="ECO:0000256" key="4">
    <source>
        <dbReference type="ARBA" id="ARBA00023125"/>
    </source>
</evidence>
<sequence length="162" mass="18132">MSEPETTWLTQGAYDRLKQELQELIANRPIIAEDIGNRREEGDLRENQAYQAAREDQGKQEARIRQLQHLLNHARVGVPPQDRGVASPGMMLTVRYEDEGETESFLLASRAAGTEGPIEVYSPESPLGRALLGAREGETREYEVPSGDSMHVTLLKAEPYQT</sequence>
<dbReference type="RefSeq" id="WP_029722508.1">
    <property type="nucleotide sequence ID" value="NZ_JAJUIW010000002.1"/>
</dbReference>
<dbReference type="Pfam" id="PF01272">
    <property type="entry name" value="GreA_GreB"/>
    <property type="match status" value="1"/>
</dbReference>
<dbReference type="NCBIfam" id="NF001262">
    <property type="entry name" value="PRK00226.1-3"/>
    <property type="match status" value="1"/>
</dbReference>
<organism evidence="11 12">
    <name type="scientific">Saccharopolyspora rectivirgula</name>
    <dbReference type="NCBI Taxonomy" id="28042"/>
    <lineage>
        <taxon>Bacteria</taxon>
        <taxon>Bacillati</taxon>
        <taxon>Actinomycetota</taxon>
        <taxon>Actinomycetes</taxon>
        <taxon>Pseudonocardiales</taxon>
        <taxon>Pseudonocardiaceae</taxon>
        <taxon>Saccharopolyspora</taxon>
    </lineage>
</organism>
<keyword evidence="3 8" id="KW-0805">Transcription regulation</keyword>
<dbReference type="Gene3D" id="1.10.287.180">
    <property type="entry name" value="Transcription elongation factor, GreA/GreB, N-terminal domain"/>
    <property type="match status" value="1"/>
</dbReference>
<evidence type="ECO:0000256" key="8">
    <source>
        <dbReference type="HAMAP-Rule" id="MF_00105"/>
    </source>
</evidence>
<dbReference type="SUPFAM" id="SSF54534">
    <property type="entry name" value="FKBP-like"/>
    <property type="match status" value="1"/>
</dbReference>
<dbReference type="eggNOG" id="COG0782">
    <property type="taxonomic scope" value="Bacteria"/>
</dbReference>
<dbReference type="GO" id="GO:0070063">
    <property type="term" value="F:RNA polymerase binding"/>
    <property type="evidence" value="ECO:0007669"/>
    <property type="project" value="InterPro"/>
</dbReference>
<dbReference type="PIRSF" id="PIRSF006092">
    <property type="entry name" value="GreA_GreB"/>
    <property type="match status" value="1"/>
</dbReference>
<dbReference type="PANTHER" id="PTHR30437">
    <property type="entry name" value="TRANSCRIPTION ELONGATION FACTOR GREA"/>
    <property type="match status" value="1"/>
</dbReference>
<dbReference type="SUPFAM" id="SSF46557">
    <property type="entry name" value="GreA transcript cleavage protein, N-terminal domain"/>
    <property type="match status" value="1"/>
</dbReference>
<dbReference type="PANTHER" id="PTHR30437:SF4">
    <property type="entry name" value="TRANSCRIPTION ELONGATION FACTOR GREA"/>
    <property type="match status" value="1"/>
</dbReference>
<dbReference type="InterPro" id="IPR022691">
    <property type="entry name" value="Tscrpt_elong_fac_GreA/B_N"/>
</dbReference>
<dbReference type="Gene3D" id="3.10.50.30">
    <property type="entry name" value="Transcription elongation factor, GreA/GreB, C-terminal domain"/>
    <property type="match status" value="1"/>
</dbReference>
<feature type="domain" description="Transcription elongation factor GreA/GreB C-terminal" evidence="9">
    <location>
        <begin position="84"/>
        <end position="158"/>
    </location>
</feature>
<dbReference type="EMBL" id="JNVU01000009">
    <property type="protein sequence ID" value="KEI45780.1"/>
    <property type="molecule type" value="Genomic_DNA"/>
</dbReference>
<evidence type="ECO:0000313" key="11">
    <source>
        <dbReference type="EMBL" id="KEI45780.1"/>
    </source>
</evidence>
<feature type="domain" description="Transcription elongation factor GreA/GreB N-terminal" evidence="10">
    <location>
        <begin position="8"/>
        <end position="76"/>
    </location>
</feature>
<dbReference type="HAMAP" id="MF_00105">
    <property type="entry name" value="GreA_GreB"/>
    <property type="match status" value="1"/>
</dbReference>
<dbReference type="PROSITE" id="PS00830">
    <property type="entry name" value="GREAB_2"/>
    <property type="match status" value="1"/>
</dbReference>
<dbReference type="Pfam" id="PF03449">
    <property type="entry name" value="GreA_GreB_N"/>
    <property type="match status" value="1"/>
</dbReference>
<dbReference type="FunFam" id="1.10.287.180:FF:000001">
    <property type="entry name" value="Transcription elongation factor GreA"/>
    <property type="match status" value="1"/>
</dbReference>
<dbReference type="InterPro" id="IPR001437">
    <property type="entry name" value="Tscrpt_elong_fac_GreA/B_C"/>
</dbReference>
<keyword evidence="12" id="KW-1185">Reference proteome</keyword>
<dbReference type="Proteomes" id="UP000031419">
    <property type="component" value="Unassembled WGS sequence"/>
</dbReference>
<dbReference type="InterPro" id="IPR023459">
    <property type="entry name" value="Tscrpt_elong_fac_GreA/B_fam"/>
</dbReference>
<keyword evidence="4 8" id="KW-0238">DNA-binding</keyword>
<reference evidence="11 12" key="1">
    <citation type="submission" date="2014-06" db="EMBL/GenBank/DDBJ databases">
        <title>Saccharopolyspora rectivirgula DSM-43113 Genome sequencing.</title>
        <authorList>
            <person name="Barrera C."/>
            <person name="Millon L."/>
            <person name="Rognon B."/>
            <person name="Zaugg C."/>
            <person name="Monod M."/>
        </authorList>
    </citation>
    <scope>NUCLEOTIDE SEQUENCE [LARGE SCALE GENOMIC DNA]</scope>
    <source>
        <strain evidence="11 12">DSM 43113</strain>
    </source>
</reference>
<comment type="function">
    <text evidence="6 8">Necessary for efficient RNA polymerase transcription elongation past template-encoded arresting sites. The arresting sites in DNA have the property of trapping a certain fraction of elongating RNA polymerases that pass through, resulting in locked ternary complexes. Cleavage of the nascent transcript by cleavage factors such as GreA or GreB allows the resumption of elongation from the new 3'terminus. GreA releases sequences of 2 to 3 nucleotides.</text>
</comment>
<name>A0A073B2D6_9PSEU</name>
<evidence type="ECO:0000256" key="5">
    <source>
        <dbReference type="ARBA" id="ARBA00023163"/>
    </source>
</evidence>
<evidence type="ECO:0000256" key="7">
    <source>
        <dbReference type="ARBA" id="ARBA00030776"/>
    </source>
</evidence>
<comment type="caution">
    <text evidence="11">The sequence shown here is derived from an EMBL/GenBank/DDBJ whole genome shotgun (WGS) entry which is preliminary data.</text>
</comment>
<dbReference type="GO" id="GO:0006354">
    <property type="term" value="P:DNA-templated transcription elongation"/>
    <property type="evidence" value="ECO:0007669"/>
    <property type="project" value="TreeGrafter"/>
</dbReference>
<dbReference type="InterPro" id="IPR018151">
    <property type="entry name" value="TF_GreA/GreB_CS"/>
</dbReference>
<evidence type="ECO:0000256" key="2">
    <source>
        <dbReference type="ARBA" id="ARBA00013729"/>
    </source>
</evidence>
<evidence type="ECO:0000256" key="1">
    <source>
        <dbReference type="ARBA" id="ARBA00008213"/>
    </source>
</evidence>
<evidence type="ECO:0000313" key="12">
    <source>
        <dbReference type="Proteomes" id="UP000031419"/>
    </source>
</evidence>
<evidence type="ECO:0000259" key="10">
    <source>
        <dbReference type="Pfam" id="PF03449"/>
    </source>
</evidence>
<gene>
    <name evidence="8" type="primary">greA</name>
    <name evidence="11" type="ORF">GU90_02515</name>
</gene>
<keyword evidence="11" id="KW-0251">Elongation factor</keyword>
<dbReference type="InterPro" id="IPR028624">
    <property type="entry name" value="Tscrpt_elong_fac_GreA/B"/>
</dbReference>
<dbReference type="GO" id="GO:0003746">
    <property type="term" value="F:translation elongation factor activity"/>
    <property type="evidence" value="ECO:0007669"/>
    <property type="project" value="UniProtKB-KW"/>
</dbReference>
<dbReference type="STRING" id="28042.GU90_02515"/>
<keyword evidence="5 8" id="KW-0804">Transcription</keyword>
<proteinExistence type="inferred from homology"/>
<keyword evidence="11" id="KW-0648">Protein biosynthesis</keyword>
<dbReference type="InterPro" id="IPR036805">
    <property type="entry name" value="Tscrpt_elong_fac_GreA/B_N_sf"/>
</dbReference>
<protein>
    <recommendedName>
        <fullName evidence="2 8">Transcription elongation factor GreA</fullName>
    </recommendedName>
    <alternativeName>
        <fullName evidence="7 8">Transcript cleavage factor GreA</fullName>
    </alternativeName>
</protein>
<evidence type="ECO:0000256" key="3">
    <source>
        <dbReference type="ARBA" id="ARBA00023015"/>
    </source>
</evidence>
<dbReference type="GO" id="GO:0003677">
    <property type="term" value="F:DNA binding"/>
    <property type="evidence" value="ECO:0007669"/>
    <property type="project" value="UniProtKB-UniRule"/>
</dbReference>
<accession>A0A073B2D6</accession>
<comment type="similarity">
    <text evidence="1 8">Belongs to the GreA/GreB family.</text>
</comment>
<dbReference type="AlphaFoldDB" id="A0A073B2D6"/>
<dbReference type="GO" id="GO:0032784">
    <property type="term" value="P:regulation of DNA-templated transcription elongation"/>
    <property type="evidence" value="ECO:0007669"/>
    <property type="project" value="UniProtKB-UniRule"/>
</dbReference>